<keyword evidence="2" id="KW-1185">Reference proteome</keyword>
<dbReference type="Proteomes" id="UP000790377">
    <property type="component" value="Unassembled WGS sequence"/>
</dbReference>
<name>A0ACB7ZWD3_9AGAM</name>
<comment type="caution">
    <text evidence="1">The sequence shown here is derived from an EMBL/GenBank/DDBJ whole genome shotgun (WGS) entry which is preliminary data.</text>
</comment>
<reference evidence="1" key="1">
    <citation type="journal article" date="2021" name="New Phytol.">
        <title>Evolutionary innovations through gain and loss of genes in the ectomycorrhizal Boletales.</title>
        <authorList>
            <person name="Wu G."/>
            <person name="Miyauchi S."/>
            <person name="Morin E."/>
            <person name="Kuo A."/>
            <person name="Drula E."/>
            <person name="Varga T."/>
            <person name="Kohler A."/>
            <person name="Feng B."/>
            <person name="Cao Y."/>
            <person name="Lipzen A."/>
            <person name="Daum C."/>
            <person name="Hundley H."/>
            <person name="Pangilinan J."/>
            <person name="Johnson J."/>
            <person name="Barry K."/>
            <person name="LaButti K."/>
            <person name="Ng V."/>
            <person name="Ahrendt S."/>
            <person name="Min B."/>
            <person name="Choi I.G."/>
            <person name="Park H."/>
            <person name="Plett J.M."/>
            <person name="Magnuson J."/>
            <person name="Spatafora J.W."/>
            <person name="Nagy L.G."/>
            <person name="Henrissat B."/>
            <person name="Grigoriev I.V."/>
            <person name="Yang Z.L."/>
            <person name="Xu J."/>
            <person name="Martin F.M."/>
        </authorList>
    </citation>
    <scope>NUCLEOTIDE SEQUENCE</scope>
    <source>
        <strain evidence="1">ATCC 28755</strain>
    </source>
</reference>
<dbReference type="EMBL" id="MU268191">
    <property type="protein sequence ID" value="KAH7905439.1"/>
    <property type="molecule type" value="Genomic_DNA"/>
</dbReference>
<evidence type="ECO:0000313" key="2">
    <source>
        <dbReference type="Proteomes" id="UP000790377"/>
    </source>
</evidence>
<evidence type="ECO:0000313" key="1">
    <source>
        <dbReference type="EMBL" id="KAH7905439.1"/>
    </source>
</evidence>
<sequence length="325" mass="36091">MSGSAAALKHPPSSTENLNTRSAKEGQYLMDEYYNYAAAKADLEKHSAERNEDENKRYYQLCIWDNALAQDCKPHSAVGDRRTICAAANRTTHELEEALFYVQGIIANLDLPPLKFRPSPQQSKHLRASVTLTGLALEKWQPSDAMGYNAIDIQNRYFTPRKFANGLTKIGFERLCDLNGYLEDCSNAELFHTDDNHVDYYSSADAEAVIVSPSTFRVGDIVEACVSVVMTPISADRSRMLVVLRSLAHIESRHTMNSDTNREIAKGAIALRSAAKLPKRRRAYSPVAEAIINHDQPGPSRPAKRGHDTIAAEPQNAADKQMAVE</sequence>
<organism evidence="1 2">
    <name type="scientific">Hygrophoropsis aurantiaca</name>
    <dbReference type="NCBI Taxonomy" id="72124"/>
    <lineage>
        <taxon>Eukaryota</taxon>
        <taxon>Fungi</taxon>
        <taxon>Dikarya</taxon>
        <taxon>Basidiomycota</taxon>
        <taxon>Agaricomycotina</taxon>
        <taxon>Agaricomycetes</taxon>
        <taxon>Agaricomycetidae</taxon>
        <taxon>Boletales</taxon>
        <taxon>Coniophorineae</taxon>
        <taxon>Hygrophoropsidaceae</taxon>
        <taxon>Hygrophoropsis</taxon>
    </lineage>
</organism>
<protein>
    <submittedName>
        <fullName evidence="1">Uncharacterized protein</fullName>
    </submittedName>
</protein>
<accession>A0ACB7ZWD3</accession>
<gene>
    <name evidence="1" type="ORF">BJ138DRAFT_1118469</name>
</gene>
<proteinExistence type="predicted"/>